<evidence type="ECO:0000313" key="1">
    <source>
        <dbReference type="EMBL" id="KAA0913248.1"/>
    </source>
</evidence>
<accession>A0A5A9Z7X5</accession>
<dbReference type="AlphaFoldDB" id="A0A5A9Z7X5"/>
<dbReference type="GO" id="GO:0015774">
    <property type="term" value="P:polysaccharide transport"/>
    <property type="evidence" value="ECO:0007669"/>
    <property type="project" value="InterPro"/>
</dbReference>
<dbReference type="Pfam" id="PF05159">
    <property type="entry name" value="Capsule_synth"/>
    <property type="match status" value="1"/>
</dbReference>
<reference evidence="1 2" key="1">
    <citation type="submission" date="2019-07" db="EMBL/GenBank/DDBJ databases">
        <title>Aquicoccus porphyridii gen. nov., sp. nov., isolated from a small marine red alga, Porphyridium marinum.</title>
        <authorList>
            <person name="Liu L."/>
        </authorList>
    </citation>
    <scope>NUCLEOTIDE SEQUENCE [LARGE SCALE GENOMIC DNA]</scope>
    <source>
        <strain evidence="1 2">L1 8-17</strain>
    </source>
</reference>
<dbReference type="InterPro" id="IPR007833">
    <property type="entry name" value="Capsule_polysaccharide_synth"/>
</dbReference>
<dbReference type="EMBL" id="VINQ01000010">
    <property type="protein sequence ID" value="KAA0913248.1"/>
    <property type="molecule type" value="Genomic_DNA"/>
</dbReference>
<dbReference type="Proteomes" id="UP000325291">
    <property type="component" value="Unassembled WGS sequence"/>
</dbReference>
<keyword evidence="2" id="KW-1185">Reference proteome</keyword>
<protein>
    <submittedName>
        <fullName evidence="1">Uncharacterized protein</fullName>
    </submittedName>
</protein>
<evidence type="ECO:0000313" key="2">
    <source>
        <dbReference type="Proteomes" id="UP000325291"/>
    </source>
</evidence>
<organism evidence="1 2">
    <name type="scientific">Aquicoccus porphyridii</name>
    <dbReference type="NCBI Taxonomy" id="1852029"/>
    <lineage>
        <taxon>Bacteria</taxon>
        <taxon>Pseudomonadati</taxon>
        <taxon>Pseudomonadota</taxon>
        <taxon>Alphaproteobacteria</taxon>
        <taxon>Rhodobacterales</taxon>
        <taxon>Paracoccaceae</taxon>
        <taxon>Aquicoccus</taxon>
    </lineage>
</organism>
<proteinExistence type="predicted"/>
<gene>
    <name evidence="1" type="ORF">FLO80_13245</name>
</gene>
<comment type="caution">
    <text evidence="1">The sequence shown here is derived from an EMBL/GenBank/DDBJ whole genome shotgun (WGS) entry which is preliminary data.</text>
</comment>
<dbReference type="RefSeq" id="WP_111368690.1">
    <property type="nucleotide sequence ID" value="NZ_VINQ01000010.1"/>
</dbReference>
<sequence length="304" mass="35007">MSEPRILSFYLEPGLKESAEAGEHNFLGKVADVVRAADFEVFYYGNGPEEREKSLARPGFALFHMEPPTHGRGVTVRRAYCYPFWSIERTEKRWDFDVAWSVFDEDDVPRQEAARFAGFWRRRLFGAWPDTGEKGYVYIALQGRLLEQRSFQSCTPVEMLRAVLRHERERPVVAGLHPNEAYSRAEMQALEKLTQIHSNLGIRTGGMEVLLPGAAYVVTQNSSVGFMGLFHARPLVLFGRADFHHIALKTREIGVEEALRRAPDHAPDFEGYLWWFWQKMTINAGRPEAEEKIARRLRDHGWPV</sequence>
<dbReference type="GO" id="GO:0000271">
    <property type="term" value="P:polysaccharide biosynthetic process"/>
    <property type="evidence" value="ECO:0007669"/>
    <property type="project" value="InterPro"/>
</dbReference>
<name>A0A5A9Z7X5_9RHOB</name>